<dbReference type="InterPro" id="IPR000867">
    <property type="entry name" value="IGFBP-like"/>
</dbReference>
<evidence type="ECO:0000313" key="10">
    <source>
        <dbReference type="Ensembl" id="ENSPKIP00000012124.1"/>
    </source>
</evidence>
<evidence type="ECO:0000256" key="1">
    <source>
        <dbReference type="ARBA" id="ARBA00004613"/>
    </source>
</evidence>
<dbReference type="Gene3D" id="2.60.40.10">
    <property type="entry name" value="Immunoglobulins"/>
    <property type="match status" value="1"/>
</dbReference>
<dbReference type="InterPro" id="IPR036058">
    <property type="entry name" value="Kazal_dom_sf"/>
</dbReference>
<feature type="domain" description="IGFBP N-terminal" evidence="8">
    <location>
        <begin position="21"/>
        <end position="97"/>
    </location>
</feature>
<evidence type="ECO:0000256" key="2">
    <source>
        <dbReference type="ARBA" id="ARBA00022525"/>
    </source>
</evidence>
<dbReference type="PROSITE" id="PS51323">
    <property type="entry name" value="IGFBP_N_2"/>
    <property type="match status" value="1"/>
</dbReference>
<dbReference type="SMART" id="SM00408">
    <property type="entry name" value="IGc2"/>
    <property type="match status" value="1"/>
</dbReference>
<dbReference type="CDD" id="cd00104">
    <property type="entry name" value="KAZAL_FS"/>
    <property type="match status" value="1"/>
</dbReference>
<dbReference type="GeneTree" id="ENSGT00530000063555"/>
<evidence type="ECO:0000256" key="3">
    <source>
        <dbReference type="ARBA" id="ARBA00022729"/>
    </source>
</evidence>
<dbReference type="InterPro" id="IPR011390">
    <property type="entry name" value="IGFBP_rP_mac25"/>
</dbReference>
<dbReference type="GeneID" id="111848734"/>
<dbReference type="SUPFAM" id="SSF100895">
    <property type="entry name" value="Kazal-type serine protease inhibitors"/>
    <property type="match status" value="1"/>
</dbReference>
<feature type="chain" id="PRO_5017469893" evidence="6">
    <location>
        <begin position="17"/>
        <end position="262"/>
    </location>
</feature>
<feature type="domain" description="Kazal-like" evidence="9">
    <location>
        <begin position="88"/>
        <end position="141"/>
    </location>
</feature>
<dbReference type="RefSeq" id="XP_023676727.1">
    <property type="nucleotide sequence ID" value="XM_023820959.2"/>
</dbReference>
<keyword evidence="4" id="KW-1015">Disulfide bond</keyword>
<protein>
    <submittedName>
        <fullName evidence="10">Insulin-like growth factor binding protein 7</fullName>
    </submittedName>
</protein>
<evidence type="ECO:0000313" key="11">
    <source>
        <dbReference type="Proteomes" id="UP000261540"/>
    </source>
</evidence>
<dbReference type="CTD" id="3490"/>
<dbReference type="GO" id="GO:0001558">
    <property type="term" value="P:regulation of cell growth"/>
    <property type="evidence" value="ECO:0007669"/>
    <property type="project" value="InterPro"/>
</dbReference>
<dbReference type="Pfam" id="PF13927">
    <property type="entry name" value="Ig_3"/>
    <property type="match status" value="1"/>
</dbReference>
<keyword evidence="3 6" id="KW-0732">Signal</keyword>
<dbReference type="InterPro" id="IPR002350">
    <property type="entry name" value="Kazal_dom"/>
</dbReference>
<feature type="signal peptide" evidence="6">
    <location>
        <begin position="1"/>
        <end position="16"/>
    </location>
</feature>
<sequence>MLGLIALAASLTYVAAASAEIRRNCEPCDPSLCEALSAGGCEFGILLDSCGCCSACAAGEGEKCAGRGSALPRCAPGLECKKSNKGKRSKLGVCVCKSSYEVCGTDGVTYSTGCDLKAASLKAQSDKLPEIKVQHKGKCYQAPVIVTAPGEIWNVTGSQVYLSCEAIGVPTPVLTWKKVSVNGGKVEMLPGDRENLAVQTRGGPEKHEATGWVLVSPLTLADAGSYECHAANPKGEASATGAVHVVKSLEDIPTEKAKDDEL</sequence>
<dbReference type="InterPro" id="IPR007110">
    <property type="entry name" value="Ig-like_dom"/>
</dbReference>
<keyword evidence="2" id="KW-0964">Secreted</keyword>
<dbReference type="InterPro" id="IPR036179">
    <property type="entry name" value="Ig-like_dom_sf"/>
</dbReference>
<dbReference type="InterPro" id="IPR013783">
    <property type="entry name" value="Ig-like_fold"/>
</dbReference>
<proteinExistence type="predicted"/>
<dbReference type="FunFam" id="2.60.40.10:FF:000032">
    <property type="entry name" value="palladin isoform X1"/>
    <property type="match status" value="1"/>
</dbReference>
<dbReference type="InterPro" id="IPR003598">
    <property type="entry name" value="Ig_sub2"/>
</dbReference>
<keyword evidence="11" id="KW-1185">Reference proteome</keyword>
<dbReference type="PANTHER" id="PTHR14186">
    <property type="entry name" value="INSULIN-LIKE GROWTH FACTOR BINDING PROTEIN-RELATED"/>
    <property type="match status" value="1"/>
</dbReference>
<dbReference type="PROSITE" id="PS51465">
    <property type="entry name" value="KAZAL_2"/>
    <property type="match status" value="1"/>
</dbReference>
<dbReference type="Pfam" id="PF00219">
    <property type="entry name" value="IGFBP"/>
    <property type="match status" value="1"/>
</dbReference>
<dbReference type="PANTHER" id="PTHR14186:SF19">
    <property type="entry name" value="INSULIN-LIKE GROWTH FACTOR-BINDING PROTEIN 7"/>
    <property type="match status" value="1"/>
</dbReference>
<dbReference type="GO" id="GO:0005520">
    <property type="term" value="F:insulin-like growth factor binding"/>
    <property type="evidence" value="ECO:0007669"/>
    <property type="project" value="InterPro"/>
</dbReference>
<dbReference type="Proteomes" id="UP000261540">
    <property type="component" value="Unplaced"/>
</dbReference>
<evidence type="ECO:0000256" key="5">
    <source>
        <dbReference type="ARBA" id="ARBA00023319"/>
    </source>
</evidence>
<dbReference type="Pfam" id="PF07648">
    <property type="entry name" value="Kazal_2"/>
    <property type="match status" value="1"/>
</dbReference>
<dbReference type="GO" id="GO:0005615">
    <property type="term" value="C:extracellular space"/>
    <property type="evidence" value="ECO:0007669"/>
    <property type="project" value="TreeGrafter"/>
</dbReference>
<dbReference type="PROSITE" id="PS50835">
    <property type="entry name" value="IG_LIKE"/>
    <property type="match status" value="1"/>
</dbReference>
<name>A0A3B3R1R4_9TELE</name>
<reference evidence="10" key="1">
    <citation type="submission" date="2025-08" db="UniProtKB">
        <authorList>
            <consortium name="Ensembl"/>
        </authorList>
    </citation>
    <scope>IDENTIFICATION</scope>
</reference>
<dbReference type="GO" id="GO:0009966">
    <property type="term" value="P:regulation of signal transduction"/>
    <property type="evidence" value="ECO:0007669"/>
    <property type="project" value="TreeGrafter"/>
</dbReference>
<dbReference type="Ensembl" id="ENSPKIT00000036507.1">
    <property type="protein sequence ID" value="ENSPKIP00000012124.1"/>
    <property type="gene ID" value="ENSPKIG00000000031.1"/>
</dbReference>
<dbReference type="SMART" id="SM00280">
    <property type="entry name" value="KAZAL"/>
    <property type="match status" value="1"/>
</dbReference>
<accession>A0A3B3R1R4</accession>
<dbReference type="KEGG" id="pki:111848734"/>
<evidence type="ECO:0000259" key="7">
    <source>
        <dbReference type="PROSITE" id="PS50835"/>
    </source>
</evidence>
<evidence type="ECO:0000256" key="4">
    <source>
        <dbReference type="ARBA" id="ARBA00023157"/>
    </source>
</evidence>
<dbReference type="SMART" id="SM00121">
    <property type="entry name" value="IB"/>
    <property type="match status" value="1"/>
</dbReference>
<dbReference type="SUPFAM" id="SSF48726">
    <property type="entry name" value="Immunoglobulin"/>
    <property type="match status" value="1"/>
</dbReference>
<dbReference type="Gene3D" id="3.30.60.30">
    <property type="match status" value="1"/>
</dbReference>
<dbReference type="SMART" id="SM00409">
    <property type="entry name" value="IG"/>
    <property type="match status" value="1"/>
</dbReference>
<dbReference type="InterPro" id="IPR009030">
    <property type="entry name" value="Growth_fac_rcpt_cys_sf"/>
</dbReference>
<keyword evidence="5" id="KW-0393">Immunoglobulin domain</keyword>
<dbReference type="InterPro" id="IPR003599">
    <property type="entry name" value="Ig_sub"/>
</dbReference>
<evidence type="ECO:0000259" key="8">
    <source>
        <dbReference type="PROSITE" id="PS51323"/>
    </source>
</evidence>
<comment type="subcellular location">
    <subcellularLocation>
        <location evidence="1">Secreted</location>
    </subcellularLocation>
</comment>
<dbReference type="SUPFAM" id="SSF57184">
    <property type="entry name" value="Growth factor receptor domain"/>
    <property type="match status" value="1"/>
</dbReference>
<dbReference type="Gene3D" id="4.10.40.20">
    <property type="match status" value="1"/>
</dbReference>
<dbReference type="OrthoDB" id="10012075at2759"/>
<dbReference type="AlphaFoldDB" id="A0A3B3R1R4"/>
<evidence type="ECO:0000256" key="6">
    <source>
        <dbReference type="SAM" id="SignalP"/>
    </source>
</evidence>
<reference evidence="10" key="2">
    <citation type="submission" date="2025-09" db="UniProtKB">
        <authorList>
            <consortium name="Ensembl"/>
        </authorList>
    </citation>
    <scope>IDENTIFICATION</scope>
</reference>
<organism evidence="10 11">
    <name type="scientific">Paramormyrops kingsleyae</name>
    <dbReference type="NCBI Taxonomy" id="1676925"/>
    <lineage>
        <taxon>Eukaryota</taxon>
        <taxon>Metazoa</taxon>
        <taxon>Chordata</taxon>
        <taxon>Craniata</taxon>
        <taxon>Vertebrata</taxon>
        <taxon>Euteleostomi</taxon>
        <taxon>Actinopterygii</taxon>
        <taxon>Neopterygii</taxon>
        <taxon>Teleostei</taxon>
        <taxon>Osteoglossocephala</taxon>
        <taxon>Osteoglossomorpha</taxon>
        <taxon>Osteoglossiformes</taxon>
        <taxon>Mormyridae</taxon>
        <taxon>Paramormyrops</taxon>
    </lineage>
</organism>
<feature type="domain" description="Ig-like" evidence="7">
    <location>
        <begin position="143"/>
        <end position="240"/>
    </location>
</feature>
<evidence type="ECO:0000259" key="9">
    <source>
        <dbReference type="PROSITE" id="PS51465"/>
    </source>
</evidence>